<protein>
    <submittedName>
        <fullName evidence="1">HAD-superfamily hydrolase, subfamily IIB</fullName>
    </submittedName>
</protein>
<dbReference type="PANTHER" id="PTHR10000">
    <property type="entry name" value="PHOSPHOSERINE PHOSPHATASE"/>
    <property type="match status" value="1"/>
</dbReference>
<dbReference type="NCBIfam" id="TIGR01484">
    <property type="entry name" value="HAD-SF-IIB"/>
    <property type="match status" value="1"/>
</dbReference>
<dbReference type="SUPFAM" id="SSF56784">
    <property type="entry name" value="HAD-like"/>
    <property type="match status" value="1"/>
</dbReference>
<keyword evidence="2" id="KW-1185">Reference proteome</keyword>
<dbReference type="EMBL" id="CP002049">
    <property type="protein sequence ID" value="ADI14891.1"/>
    <property type="molecule type" value="Genomic_DNA"/>
</dbReference>
<dbReference type="KEGG" id="tra:Trad_1773"/>
<sequence length="268" mass="28517">MIPLVLLDLDGTVIGSSGQAAPCVWEAVERVQEAGMRLAVCTGRPRVGVAKRIAERLGPSTPHIFQNGAMTVYADGEVVQLHALKEASTRALIAHARAYNLVLEVYTPTSLYVERRTPLSEAHAAMLGTTAIVRNLEEVAENEPVVRAQWVVPPEKEGLATSCAVEGVQLATAVSPALKNTLFISITKHGVSKGSAVRSLIASLKLKPENVMAVGDSIGDLPMLEAVGHPVVMAEAPSALRERFFSVGKVDECGVVEALERALELKTV</sequence>
<evidence type="ECO:0000313" key="2">
    <source>
        <dbReference type="Proteomes" id="UP000000379"/>
    </source>
</evidence>
<reference evidence="1 2" key="2">
    <citation type="journal article" date="2011" name="Stand. Genomic Sci.">
        <title>Complete genome sequence of Truepera radiovictrix type strain (RQ-24).</title>
        <authorList>
            <person name="Ivanova N."/>
            <person name="Rohde C."/>
            <person name="Munk C."/>
            <person name="Nolan M."/>
            <person name="Lucas S."/>
            <person name="Del Rio T.G."/>
            <person name="Tice H."/>
            <person name="Deshpande S."/>
            <person name="Cheng J.F."/>
            <person name="Tapia R."/>
            <person name="Han C."/>
            <person name="Goodwin L."/>
            <person name="Pitluck S."/>
            <person name="Liolios K."/>
            <person name="Mavromatis K."/>
            <person name="Mikhailova N."/>
            <person name="Pati A."/>
            <person name="Chen A."/>
            <person name="Palaniappan K."/>
            <person name="Land M."/>
            <person name="Hauser L."/>
            <person name="Chang Y.J."/>
            <person name="Jeffries C.D."/>
            <person name="Brambilla E."/>
            <person name="Rohde M."/>
            <person name="Goker M."/>
            <person name="Tindall B.J."/>
            <person name="Woyke T."/>
            <person name="Bristow J."/>
            <person name="Eisen J.A."/>
            <person name="Markowitz V."/>
            <person name="Hugenholtz P."/>
            <person name="Kyrpides N.C."/>
            <person name="Klenk H.P."/>
            <person name="Lapidus A."/>
        </authorList>
    </citation>
    <scope>NUCLEOTIDE SEQUENCE [LARGE SCALE GENOMIC DNA]</scope>
    <source>
        <strain evidence="2">DSM 17093 / CIP 108686 / LMG 22925 / RQ-24</strain>
    </source>
</reference>
<proteinExistence type="predicted"/>
<reference evidence="2" key="1">
    <citation type="submission" date="2010-05" db="EMBL/GenBank/DDBJ databases">
        <title>The complete genome of Truepera radiovictris DSM 17093.</title>
        <authorList>
            <consortium name="US DOE Joint Genome Institute (JGI-PGF)"/>
            <person name="Lucas S."/>
            <person name="Copeland A."/>
            <person name="Lapidus A."/>
            <person name="Glavina del Rio T."/>
            <person name="Dalin E."/>
            <person name="Tice H."/>
            <person name="Bruce D."/>
            <person name="Goodwin L."/>
            <person name="Pitluck S."/>
            <person name="Kyrpides N."/>
            <person name="Mavromatis K."/>
            <person name="Ovchinnikova G."/>
            <person name="Munk A.C."/>
            <person name="Detter J.C."/>
            <person name="Han C."/>
            <person name="Tapia R."/>
            <person name="Land M."/>
            <person name="Hauser L."/>
            <person name="Markowitz V."/>
            <person name="Cheng J.-F."/>
            <person name="Hugenholtz P."/>
            <person name="Woyke T."/>
            <person name="Wu D."/>
            <person name="Tindall B."/>
            <person name="Pomrenke H.G."/>
            <person name="Brambilla E."/>
            <person name="Klenk H.-P."/>
            <person name="Eisen J.A."/>
        </authorList>
    </citation>
    <scope>NUCLEOTIDE SEQUENCE [LARGE SCALE GENOMIC DNA]</scope>
    <source>
        <strain evidence="2">DSM 17093 / CIP 108686 / LMG 22925 / RQ-24</strain>
    </source>
</reference>
<keyword evidence="1" id="KW-0378">Hydrolase</keyword>
<dbReference type="HOGENOM" id="CLU_044146_0_3_0"/>
<gene>
    <name evidence="1" type="ordered locus">Trad_1773</name>
</gene>
<dbReference type="STRING" id="649638.Trad_1773"/>
<dbReference type="Proteomes" id="UP000000379">
    <property type="component" value="Chromosome"/>
</dbReference>
<dbReference type="GO" id="GO:0005829">
    <property type="term" value="C:cytosol"/>
    <property type="evidence" value="ECO:0007669"/>
    <property type="project" value="TreeGrafter"/>
</dbReference>
<dbReference type="AlphaFoldDB" id="D7CQA7"/>
<dbReference type="RefSeq" id="WP_013178258.1">
    <property type="nucleotide sequence ID" value="NC_014221.1"/>
</dbReference>
<name>D7CQA7_TRURR</name>
<dbReference type="eggNOG" id="COG0561">
    <property type="taxonomic scope" value="Bacteria"/>
</dbReference>
<organism evidence="1 2">
    <name type="scientific">Truepera radiovictrix (strain DSM 17093 / CIP 108686 / LMG 22925 / RQ-24)</name>
    <dbReference type="NCBI Taxonomy" id="649638"/>
    <lineage>
        <taxon>Bacteria</taxon>
        <taxon>Thermotogati</taxon>
        <taxon>Deinococcota</taxon>
        <taxon>Deinococci</taxon>
        <taxon>Trueperales</taxon>
        <taxon>Trueperaceae</taxon>
        <taxon>Truepera</taxon>
    </lineage>
</organism>
<dbReference type="InterPro" id="IPR036412">
    <property type="entry name" value="HAD-like_sf"/>
</dbReference>
<dbReference type="GO" id="GO:0016791">
    <property type="term" value="F:phosphatase activity"/>
    <property type="evidence" value="ECO:0007669"/>
    <property type="project" value="TreeGrafter"/>
</dbReference>
<dbReference type="Gene3D" id="3.30.1240.10">
    <property type="match status" value="1"/>
</dbReference>
<dbReference type="Gene3D" id="3.40.50.1000">
    <property type="entry name" value="HAD superfamily/HAD-like"/>
    <property type="match status" value="1"/>
</dbReference>
<evidence type="ECO:0000313" key="1">
    <source>
        <dbReference type="EMBL" id="ADI14891.1"/>
    </source>
</evidence>
<dbReference type="Pfam" id="PF08282">
    <property type="entry name" value="Hydrolase_3"/>
    <property type="match status" value="1"/>
</dbReference>
<dbReference type="OrthoDB" id="9790031at2"/>
<dbReference type="PANTHER" id="PTHR10000:SF8">
    <property type="entry name" value="HAD SUPERFAMILY HYDROLASE-LIKE, TYPE 3"/>
    <property type="match status" value="1"/>
</dbReference>
<dbReference type="InterPro" id="IPR006379">
    <property type="entry name" value="HAD-SF_hydro_IIB"/>
</dbReference>
<accession>D7CQA7</accession>
<dbReference type="GO" id="GO:0000287">
    <property type="term" value="F:magnesium ion binding"/>
    <property type="evidence" value="ECO:0007669"/>
    <property type="project" value="TreeGrafter"/>
</dbReference>
<dbReference type="InterPro" id="IPR023214">
    <property type="entry name" value="HAD_sf"/>
</dbReference>